<organism evidence="3 4">
    <name type="scientific">Ilex paraguariensis</name>
    <name type="common">yerba mate</name>
    <dbReference type="NCBI Taxonomy" id="185542"/>
    <lineage>
        <taxon>Eukaryota</taxon>
        <taxon>Viridiplantae</taxon>
        <taxon>Streptophyta</taxon>
        <taxon>Embryophyta</taxon>
        <taxon>Tracheophyta</taxon>
        <taxon>Spermatophyta</taxon>
        <taxon>Magnoliopsida</taxon>
        <taxon>eudicotyledons</taxon>
        <taxon>Gunneridae</taxon>
        <taxon>Pentapetalae</taxon>
        <taxon>asterids</taxon>
        <taxon>campanulids</taxon>
        <taxon>Aquifoliales</taxon>
        <taxon>Aquifoliaceae</taxon>
        <taxon>Ilex</taxon>
    </lineage>
</organism>
<keyword evidence="4" id="KW-1185">Reference proteome</keyword>
<keyword evidence="2" id="KW-0732">Signal</keyword>
<name>A0ABC8R6S4_9AQUA</name>
<feature type="compositionally biased region" description="Basic residues" evidence="1">
    <location>
        <begin position="85"/>
        <end position="97"/>
    </location>
</feature>
<gene>
    <name evidence="3" type="ORF">ILEXP_LOCUS7484</name>
</gene>
<proteinExistence type="predicted"/>
<evidence type="ECO:0000313" key="4">
    <source>
        <dbReference type="Proteomes" id="UP001642360"/>
    </source>
</evidence>
<evidence type="ECO:0000256" key="1">
    <source>
        <dbReference type="SAM" id="MobiDB-lite"/>
    </source>
</evidence>
<dbReference type="EMBL" id="CAUOFW020001009">
    <property type="protein sequence ID" value="CAK9140066.1"/>
    <property type="molecule type" value="Genomic_DNA"/>
</dbReference>
<evidence type="ECO:0000256" key="2">
    <source>
        <dbReference type="SAM" id="SignalP"/>
    </source>
</evidence>
<feature type="compositionally biased region" description="Pro residues" evidence="1">
    <location>
        <begin position="113"/>
        <end position="127"/>
    </location>
</feature>
<feature type="region of interest" description="Disordered" evidence="1">
    <location>
        <begin position="82"/>
        <end position="138"/>
    </location>
</feature>
<feature type="chain" id="PRO_5044887406" evidence="2">
    <location>
        <begin position="24"/>
        <end position="138"/>
    </location>
</feature>
<protein>
    <submittedName>
        <fullName evidence="3">Uncharacterized protein</fullName>
    </submittedName>
</protein>
<accession>A0ABC8R6S4</accession>
<reference evidence="3 4" key="1">
    <citation type="submission" date="2024-02" db="EMBL/GenBank/DDBJ databases">
        <authorList>
            <person name="Vignale AGUSTIN F."/>
            <person name="Sosa J E."/>
            <person name="Modenutti C."/>
        </authorList>
    </citation>
    <scope>NUCLEOTIDE SEQUENCE [LARGE SCALE GENOMIC DNA]</scope>
</reference>
<feature type="signal peptide" evidence="2">
    <location>
        <begin position="1"/>
        <end position="23"/>
    </location>
</feature>
<evidence type="ECO:0000313" key="3">
    <source>
        <dbReference type="EMBL" id="CAK9140066.1"/>
    </source>
</evidence>
<dbReference type="Proteomes" id="UP001642360">
    <property type="component" value="Unassembled WGS sequence"/>
</dbReference>
<sequence length="138" mass="15684">MKVNNHFVVSLGVVILLFAPSLADHNNEPLLAEKNFVTPINSSVTEDRRPQEQTLQASGVEIHEAQKPKTLSHRIEFESKLANWWRRRPPPPRRHIVRPPGLPKPPRRTLPIKSPPPRLPKRPPGLPKSPRRSSPTPK</sequence>
<dbReference type="AlphaFoldDB" id="A0ABC8R6S4"/>
<comment type="caution">
    <text evidence="3">The sequence shown here is derived from an EMBL/GenBank/DDBJ whole genome shotgun (WGS) entry which is preliminary data.</text>
</comment>